<dbReference type="AlphaFoldDB" id="A0A8R1EHU5"/>
<keyword evidence="2" id="KW-1185">Reference proteome</keyword>
<evidence type="ECO:0000313" key="2">
    <source>
        <dbReference type="Proteomes" id="UP000005237"/>
    </source>
</evidence>
<dbReference type="Proteomes" id="UP000005237">
    <property type="component" value="Unassembled WGS sequence"/>
</dbReference>
<protein>
    <submittedName>
        <fullName evidence="1">Uncharacterized protein</fullName>
    </submittedName>
</protein>
<reference evidence="1" key="2">
    <citation type="submission" date="2022-06" db="UniProtKB">
        <authorList>
            <consortium name="EnsemblMetazoa"/>
        </authorList>
    </citation>
    <scope>IDENTIFICATION</scope>
    <source>
        <strain evidence="1">DF5081</strain>
    </source>
</reference>
<evidence type="ECO:0000313" key="1">
    <source>
        <dbReference type="EnsemblMetazoa" id="CJA35241.1"/>
    </source>
</evidence>
<proteinExistence type="predicted"/>
<name>A0A8R1EHU5_CAEJA</name>
<organism evidence="1 2">
    <name type="scientific">Caenorhabditis japonica</name>
    <dbReference type="NCBI Taxonomy" id="281687"/>
    <lineage>
        <taxon>Eukaryota</taxon>
        <taxon>Metazoa</taxon>
        <taxon>Ecdysozoa</taxon>
        <taxon>Nematoda</taxon>
        <taxon>Chromadorea</taxon>
        <taxon>Rhabditida</taxon>
        <taxon>Rhabditina</taxon>
        <taxon>Rhabditomorpha</taxon>
        <taxon>Rhabditoidea</taxon>
        <taxon>Rhabditidae</taxon>
        <taxon>Peloderinae</taxon>
        <taxon>Caenorhabditis</taxon>
    </lineage>
</organism>
<dbReference type="EnsemblMetazoa" id="CJA35241.1">
    <property type="protein sequence ID" value="CJA35241.1"/>
    <property type="gene ID" value="WBGene00211088"/>
</dbReference>
<reference evidence="2" key="1">
    <citation type="submission" date="2010-08" db="EMBL/GenBank/DDBJ databases">
        <authorList>
            <consortium name="Caenorhabditis japonica Sequencing Consortium"/>
            <person name="Wilson R.K."/>
        </authorList>
    </citation>
    <scope>NUCLEOTIDE SEQUENCE [LARGE SCALE GENOMIC DNA]</scope>
    <source>
        <strain evidence="2">DF5081</strain>
    </source>
</reference>
<accession>A0A8R1EHU5</accession>
<sequence length="64" mass="7428">NIAFLQMTENSCETDPSDCPPYTFEDIKEIIVVICMNPVFTTQEWNAAFNKMLVCEDDDCKFRL</sequence>